<dbReference type="Proteomes" id="UP000003179">
    <property type="component" value="Unassembled WGS sequence"/>
</dbReference>
<dbReference type="NCBIfam" id="TIGR01128">
    <property type="entry name" value="holA"/>
    <property type="match status" value="1"/>
</dbReference>
<evidence type="ECO:0000256" key="6">
    <source>
        <dbReference type="ARBA" id="ARBA00034754"/>
    </source>
</evidence>
<dbReference type="SUPFAM" id="SSF52540">
    <property type="entry name" value="P-loop containing nucleoside triphosphate hydrolases"/>
    <property type="match status" value="1"/>
</dbReference>
<evidence type="ECO:0000256" key="2">
    <source>
        <dbReference type="ARBA" id="ARBA00022679"/>
    </source>
</evidence>
<keyword evidence="10" id="KW-1185">Reference proteome</keyword>
<reference evidence="9" key="1">
    <citation type="submission" date="2010-08" db="EMBL/GenBank/DDBJ databases">
        <authorList>
            <person name="Weinstock G."/>
            <person name="Sodergren E."/>
            <person name="Clifton S."/>
            <person name="Fulton L."/>
            <person name="Fulton B."/>
            <person name="Courtney L."/>
            <person name="Fronick C."/>
            <person name="Harrison M."/>
            <person name="Strong C."/>
            <person name="Farmer C."/>
            <person name="Delahaunty K."/>
            <person name="Markovic C."/>
            <person name="Hall O."/>
            <person name="Minx P."/>
            <person name="Tomlinson C."/>
            <person name="Mitreva M."/>
            <person name="Hou S."/>
            <person name="Chen J."/>
            <person name="Wollam A."/>
            <person name="Pepin K.H."/>
            <person name="Johnson M."/>
            <person name="Bhonagiri V."/>
            <person name="Zhang X."/>
            <person name="Suruliraj S."/>
            <person name="Warren W."/>
            <person name="Chinwalla A."/>
            <person name="Mardis E.R."/>
            <person name="Wilson R.K."/>
        </authorList>
    </citation>
    <scope>NUCLEOTIDE SEQUENCE [LARGE SCALE GENOMIC DNA]</scope>
    <source>
        <strain evidence="9">HL044PA1</strain>
    </source>
</reference>
<dbReference type="EMBL" id="ADZU01000033">
    <property type="protein sequence ID" value="EFS91832.1"/>
    <property type="molecule type" value="Genomic_DNA"/>
</dbReference>
<dbReference type="SUPFAM" id="SSF48019">
    <property type="entry name" value="post-AAA+ oligomerization domain-like"/>
    <property type="match status" value="1"/>
</dbReference>
<feature type="domain" description="DNA polymerase III delta subunit-like C-terminal" evidence="8">
    <location>
        <begin position="217"/>
        <end position="334"/>
    </location>
</feature>
<evidence type="ECO:0000256" key="3">
    <source>
        <dbReference type="ARBA" id="ARBA00022695"/>
    </source>
</evidence>
<dbReference type="InterPro" id="IPR008921">
    <property type="entry name" value="DNA_pol3_clamp-load_cplx_C"/>
</dbReference>
<dbReference type="InterPro" id="IPR027417">
    <property type="entry name" value="P-loop_NTPase"/>
</dbReference>
<evidence type="ECO:0000313" key="10">
    <source>
        <dbReference type="Proteomes" id="UP000003179"/>
    </source>
</evidence>
<dbReference type="PANTHER" id="PTHR34388:SF1">
    <property type="entry name" value="DNA POLYMERASE III SUBUNIT DELTA"/>
    <property type="match status" value="1"/>
</dbReference>
<proteinExistence type="inferred from homology"/>
<keyword evidence="4" id="KW-0235">DNA replication</keyword>
<organism evidence="9 10">
    <name type="scientific">Cutibacterium modestum HL044PA1</name>
    <dbReference type="NCBI Taxonomy" id="765109"/>
    <lineage>
        <taxon>Bacteria</taxon>
        <taxon>Bacillati</taxon>
        <taxon>Actinomycetota</taxon>
        <taxon>Actinomycetes</taxon>
        <taxon>Propionibacteriales</taxon>
        <taxon>Propionibacteriaceae</taxon>
        <taxon>Cutibacterium</taxon>
        <taxon>Cutibacterium modestum</taxon>
    </lineage>
</organism>
<dbReference type="EC" id="2.7.7.7" evidence="1"/>
<comment type="catalytic activity">
    <reaction evidence="7">
        <text>DNA(n) + a 2'-deoxyribonucleoside 5'-triphosphate = DNA(n+1) + diphosphate</text>
        <dbReference type="Rhea" id="RHEA:22508"/>
        <dbReference type="Rhea" id="RHEA-COMP:17339"/>
        <dbReference type="Rhea" id="RHEA-COMP:17340"/>
        <dbReference type="ChEBI" id="CHEBI:33019"/>
        <dbReference type="ChEBI" id="CHEBI:61560"/>
        <dbReference type="ChEBI" id="CHEBI:173112"/>
        <dbReference type="EC" id="2.7.7.7"/>
    </reaction>
</comment>
<comment type="caution">
    <text evidence="9">The sequence shown here is derived from an EMBL/GenBank/DDBJ whole genome shotgun (WGS) entry which is preliminary data.</text>
</comment>
<evidence type="ECO:0000256" key="1">
    <source>
        <dbReference type="ARBA" id="ARBA00012417"/>
    </source>
</evidence>
<dbReference type="Pfam" id="PF21694">
    <property type="entry name" value="DNA_pol3_delta_C"/>
    <property type="match status" value="1"/>
</dbReference>
<evidence type="ECO:0000259" key="8">
    <source>
        <dbReference type="Pfam" id="PF21694"/>
    </source>
</evidence>
<sequence>MAGEHLGVAISASFSGILRRVSTVYGTALLVQGAETLLSDRAVDARVKAARRENPQAELIKLEGREVDAGRFVEATGGSLFSQATIVVVNAVSDLDKDLFDLVTTTAANPPDTLCLILVHPGGTKGKGLLTRLSKAKVETVKVDAPKPWAIPDFIAKEARRGHLDMDHDAVNALHQALGNDLRTLAAAVDQLASDSPNGRVGPQAVTTYFGGRAEISSFNVSDASLEGRLPDALETLRWALSIGVQPAAVTAAMARGLRSLGLYLDMRSQRMGDKQLAQTIGVSPWKLKSLNKQARSWSKAGVARAIQLVNTCDAAVKGAAVDANYALESMLIAIEKARQA</sequence>
<evidence type="ECO:0000313" key="9">
    <source>
        <dbReference type="EMBL" id="EFS91832.1"/>
    </source>
</evidence>
<name>A0ABP2K4P2_9ACTN</name>
<dbReference type="InterPro" id="IPR048466">
    <property type="entry name" value="DNA_pol3_delta-like_C"/>
</dbReference>
<keyword evidence="5" id="KW-0239">DNA-directed DNA polymerase</keyword>
<accession>A0ABP2K4P2</accession>
<comment type="similarity">
    <text evidence="6">Belongs to the DNA polymerase HolA subunit family.</text>
</comment>
<dbReference type="Gene3D" id="3.40.50.300">
    <property type="entry name" value="P-loop containing nucleotide triphosphate hydrolases"/>
    <property type="match status" value="1"/>
</dbReference>
<dbReference type="PANTHER" id="PTHR34388">
    <property type="entry name" value="DNA POLYMERASE III SUBUNIT DELTA"/>
    <property type="match status" value="1"/>
</dbReference>
<protein>
    <recommendedName>
        <fullName evidence="1">DNA-directed DNA polymerase</fullName>
        <ecNumber evidence="1">2.7.7.7</ecNumber>
    </recommendedName>
</protein>
<keyword evidence="2 9" id="KW-0808">Transferase</keyword>
<evidence type="ECO:0000256" key="4">
    <source>
        <dbReference type="ARBA" id="ARBA00022705"/>
    </source>
</evidence>
<gene>
    <name evidence="9" type="primary">holA</name>
    <name evidence="9" type="ORF">HMPREF9607_01993</name>
</gene>
<keyword evidence="3 9" id="KW-0548">Nucleotidyltransferase</keyword>
<dbReference type="RefSeq" id="WP_002527519.1">
    <property type="nucleotide sequence ID" value="NZ_GL383187.1"/>
</dbReference>
<dbReference type="Gene3D" id="1.20.272.10">
    <property type="match status" value="1"/>
</dbReference>
<dbReference type="InterPro" id="IPR005790">
    <property type="entry name" value="DNA_polIII_delta"/>
</dbReference>
<dbReference type="GO" id="GO:0003887">
    <property type="term" value="F:DNA-directed DNA polymerase activity"/>
    <property type="evidence" value="ECO:0007669"/>
    <property type="project" value="UniProtKB-EC"/>
</dbReference>
<evidence type="ECO:0000256" key="5">
    <source>
        <dbReference type="ARBA" id="ARBA00022932"/>
    </source>
</evidence>
<evidence type="ECO:0000256" key="7">
    <source>
        <dbReference type="ARBA" id="ARBA00049244"/>
    </source>
</evidence>
<dbReference type="GeneID" id="92880535"/>